<gene>
    <name evidence="1" type="ORF">DPEC_G00219950</name>
</gene>
<keyword evidence="2" id="KW-1185">Reference proteome</keyword>
<dbReference type="Proteomes" id="UP001157502">
    <property type="component" value="Chromosome 18"/>
</dbReference>
<organism evidence="1 2">
    <name type="scientific">Dallia pectoralis</name>
    <name type="common">Alaska blackfish</name>
    <dbReference type="NCBI Taxonomy" id="75939"/>
    <lineage>
        <taxon>Eukaryota</taxon>
        <taxon>Metazoa</taxon>
        <taxon>Chordata</taxon>
        <taxon>Craniata</taxon>
        <taxon>Vertebrata</taxon>
        <taxon>Euteleostomi</taxon>
        <taxon>Actinopterygii</taxon>
        <taxon>Neopterygii</taxon>
        <taxon>Teleostei</taxon>
        <taxon>Protacanthopterygii</taxon>
        <taxon>Esociformes</taxon>
        <taxon>Umbridae</taxon>
        <taxon>Dallia</taxon>
    </lineage>
</organism>
<comment type="caution">
    <text evidence="1">The sequence shown here is derived from an EMBL/GenBank/DDBJ whole genome shotgun (WGS) entry which is preliminary data.</text>
</comment>
<evidence type="ECO:0000313" key="1">
    <source>
        <dbReference type="EMBL" id="KAJ7998183.1"/>
    </source>
</evidence>
<dbReference type="EMBL" id="CM055745">
    <property type="protein sequence ID" value="KAJ7998183.1"/>
    <property type="molecule type" value="Genomic_DNA"/>
</dbReference>
<proteinExistence type="predicted"/>
<accession>A0ACC2G356</accession>
<protein>
    <submittedName>
        <fullName evidence="1">Uncharacterized protein</fullName>
    </submittedName>
</protein>
<sequence>MASLKASLSNGSSPSSVKLTKKSNFKTKTPNEHKSPPPGESPLTKKPRPGFCFKCGEDGHIVPSCTNEPNPEQDQRCYINIINKKENTAAINRTREKGWQESGDRLNASNLSEEKRTWQQLKIKHKNIVQNAAKIKSEIAGTGEAHQPPTPAEELALYMNKGRPVIEGIERGTSSESIPASRRNYYIKMMPNSVCFLDPPDIILNPVEGPSAVEEETVSVCSRRPEVSTPVVPTGTSSSATTVTSLRSDGHTIFSKEDI</sequence>
<reference evidence="1" key="1">
    <citation type="submission" date="2021-05" db="EMBL/GenBank/DDBJ databases">
        <authorList>
            <person name="Pan Q."/>
            <person name="Jouanno E."/>
            <person name="Zahm M."/>
            <person name="Klopp C."/>
            <person name="Cabau C."/>
            <person name="Louis A."/>
            <person name="Berthelot C."/>
            <person name="Parey E."/>
            <person name="Roest Crollius H."/>
            <person name="Montfort J."/>
            <person name="Robinson-Rechavi M."/>
            <person name="Bouchez O."/>
            <person name="Lampietro C."/>
            <person name="Lopez Roques C."/>
            <person name="Donnadieu C."/>
            <person name="Postlethwait J."/>
            <person name="Bobe J."/>
            <person name="Dillon D."/>
            <person name="Chandos A."/>
            <person name="von Hippel F."/>
            <person name="Guiguen Y."/>
        </authorList>
    </citation>
    <scope>NUCLEOTIDE SEQUENCE</scope>
    <source>
        <strain evidence="1">YG-Jan2019</strain>
    </source>
</reference>
<name>A0ACC2G356_DALPE</name>
<evidence type="ECO:0000313" key="2">
    <source>
        <dbReference type="Proteomes" id="UP001157502"/>
    </source>
</evidence>